<comment type="caution">
    <text evidence="1">The sequence shown here is derived from an EMBL/GenBank/DDBJ whole genome shotgun (WGS) entry which is preliminary data.</text>
</comment>
<organism evidence="1 2">
    <name type="scientific">Coniosporium uncinatum</name>
    <dbReference type="NCBI Taxonomy" id="93489"/>
    <lineage>
        <taxon>Eukaryota</taxon>
        <taxon>Fungi</taxon>
        <taxon>Dikarya</taxon>
        <taxon>Ascomycota</taxon>
        <taxon>Pezizomycotina</taxon>
        <taxon>Dothideomycetes</taxon>
        <taxon>Dothideomycetes incertae sedis</taxon>
        <taxon>Coniosporium</taxon>
    </lineage>
</organism>
<accession>A0ACC3CYY3</accession>
<sequence length="119" mass="13224">MYTTLALLATLLPTCISSAPTLLLQRQTNGTQKSEAAPWKLTDIVVFEAAVNATKQSYISFDLADTNPGLEFQTHCQHSVAPGLTPTDDVGYYNRCKNGTASFRFDGELIEIRRYYQDL</sequence>
<proteinExistence type="predicted"/>
<name>A0ACC3CYY3_9PEZI</name>
<protein>
    <submittedName>
        <fullName evidence="1">Uncharacterized protein</fullName>
    </submittedName>
</protein>
<dbReference type="Proteomes" id="UP001186974">
    <property type="component" value="Unassembled WGS sequence"/>
</dbReference>
<feature type="non-terminal residue" evidence="1">
    <location>
        <position position="119"/>
    </location>
</feature>
<evidence type="ECO:0000313" key="2">
    <source>
        <dbReference type="Proteomes" id="UP001186974"/>
    </source>
</evidence>
<dbReference type="EMBL" id="JAWDJW010009514">
    <property type="protein sequence ID" value="KAK3059321.1"/>
    <property type="molecule type" value="Genomic_DNA"/>
</dbReference>
<keyword evidence="2" id="KW-1185">Reference proteome</keyword>
<gene>
    <name evidence="1" type="ORF">LTS18_011135</name>
</gene>
<evidence type="ECO:0000313" key="1">
    <source>
        <dbReference type="EMBL" id="KAK3059321.1"/>
    </source>
</evidence>
<reference evidence="1" key="1">
    <citation type="submission" date="2024-09" db="EMBL/GenBank/DDBJ databases">
        <title>Black Yeasts Isolated from many extreme environments.</title>
        <authorList>
            <person name="Coleine C."/>
            <person name="Stajich J.E."/>
            <person name="Selbmann L."/>
        </authorList>
    </citation>
    <scope>NUCLEOTIDE SEQUENCE</scope>
    <source>
        <strain evidence="1">CCFEE 5737</strain>
    </source>
</reference>